<dbReference type="Gene3D" id="1.10.10.10">
    <property type="entry name" value="Winged helix-like DNA-binding domain superfamily/Winged helix DNA-binding domain"/>
    <property type="match status" value="1"/>
</dbReference>
<comment type="subcellular location">
    <subcellularLocation>
        <location evidence="1">Nucleus</location>
    </subcellularLocation>
</comment>
<feature type="compositionally biased region" description="Basic and acidic residues" evidence="5">
    <location>
        <begin position="606"/>
        <end position="623"/>
    </location>
</feature>
<evidence type="ECO:0000256" key="2">
    <source>
        <dbReference type="ARBA" id="ARBA00023125"/>
    </source>
</evidence>
<feature type="region of interest" description="Disordered" evidence="5">
    <location>
        <begin position="599"/>
        <end position="623"/>
    </location>
</feature>
<evidence type="ECO:0000259" key="6">
    <source>
        <dbReference type="SMART" id="SM00415"/>
    </source>
</evidence>
<evidence type="ECO:0000313" key="8">
    <source>
        <dbReference type="Proteomes" id="UP001054902"/>
    </source>
</evidence>
<dbReference type="EMBL" id="BLLK01000046">
    <property type="protein sequence ID" value="GFH52823.1"/>
    <property type="molecule type" value="Genomic_DNA"/>
</dbReference>
<feature type="compositionally biased region" description="Polar residues" evidence="5">
    <location>
        <begin position="220"/>
        <end position="230"/>
    </location>
</feature>
<comment type="caution">
    <text evidence="7">The sequence shown here is derived from an EMBL/GenBank/DDBJ whole genome shotgun (WGS) entry which is preliminary data.</text>
</comment>
<dbReference type="InterPro" id="IPR036388">
    <property type="entry name" value="WH-like_DNA-bd_sf"/>
</dbReference>
<keyword evidence="8" id="KW-1185">Reference proteome</keyword>
<dbReference type="GO" id="GO:0043565">
    <property type="term" value="F:sequence-specific DNA binding"/>
    <property type="evidence" value="ECO:0007669"/>
    <property type="project" value="InterPro"/>
</dbReference>
<sequence>MTPPKSHQHNRKTTPATTASWSRRTDEEQRGSLNTTINVGDTYPKSNNDTSTASDTYPKKRNIDSSTTSSASSSTNHFANPATWLGSSSNTSMINATTASDGNWQEGHHLPSSNWQHEYTDQQQEDLLGVAKHHHQLQEQEEAERTHYGTTTGPGSSTGALLLQRNEVDLEHQKRIQGFPSLDAGIPKAHHAIDVMNSSDRDANSTKNLQLLPDKPSHPYDSQSISNVSESPRDIEKTLKEQAKEAIIEKMNAYFESKYNAQVAHKFPQKLFYIVDSGQYSHLIQWNDDGDAFQIKNVDAFVKGVLLQLFRQTKFESFHRKLNRWRFSKVRRQRHTWRHPFFQKGRLDLCTRIKEGSAWSSSALIKSNIKDDHINMKQEMFKNQQDQGDIGIMNQTTQLPGIMMDRSNPTHLNDHPSSSTLPVANGFMPYSASGAPSQQVSGNAYIPSSALNQHISNQPVLLSNTIQNNIQYNNNQSQPAINQWNFHQPTSFTNQTYIGANQERHNLTSTSNLGTTDYVAIPVQALMGNMPIGLLQNATGRIQEVHNFPFEVSGRQQSDMGLTPHNVDIQKEWEELPQEQGLNNRYNADGNFYINHSTTTTAYPTQRDDNDDKIRSDQQAEKF</sequence>
<feature type="compositionally biased region" description="Polar residues" evidence="5">
    <location>
        <begin position="85"/>
        <end position="103"/>
    </location>
</feature>
<evidence type="ECO:0000256" key="3">
    <source>
        <dbReference type="ARBA" id="ARBA00023242"/>
    </source>
</evidence>
<dbReference type="GO" id="GO:0003700">
    <property type="term" value="F:DNA-binding transcription factor activity"/>
    <property type="evidence" value="ECO:0007669"/>
    <property type="project" value="InterPro"/>
</dbReference>
<dbReference type="PANTHER" id="PTHR10015">
    <property type="entry name" value="HEAT SHOCK TRANSCRIPTION FACTOR"/>
    <property type="match status" value="1"/>
</dbReference>
<protein>
    <recommendedName>
        <fullName evidence="6">HSF-type DNA-binding domain-containing protein</fullName>
    </recommendedName>
</protein>
<feature type="compositionally biased region" description="Low complexity" evidence="5">
    <location>
        <begin position="149"/>
        <end position="158"/>
    </location>
</feature>
<evidence type="ECO:0000313" key="7">
    <source>
        <dbReference type="EMBL" id="GFH52823.1"/>
    </source>
</evidence>
<feature type="region of interest" description="Disordered" evidence="5">
    <location>
        <begin position="197"/>
        <end position="233"/>
    </location>
</feature>
<keyword evidence="3" id="KW-0539">Nucleus</keyword>
<feature type="domain" description="HSF-type DNA-binding" evidence="6">
    <location>
        <begin position="263"/>
        <end position="356"/>
    </location>
</feature>
<evidence type="ECO:0000256" key="4">
    <source>
        <dbReference type="RuleBase" id="RU004020"/>
    </source>
</evidence>
<dbReference type="InterPro" id="IPR000232">
    <property type="entry name" value="HSF_DNA-bd"/>
</dbReference>
<dbReference type="InterPro" id="IPR036390">
    <property type="entry name" value="WH_DNA-bd_sf"/>
</dbReference>
<comment type="similarity">
    <text evidence="4">Belongs to the HSF family.</text>
</comment>
<dbReference type="GO" id="GO:0005634">
    <property type="term" value="C:nucleus"/>
    <property type="evidence" value="ECO:0007669"/>
    <property type="project" value="UniProtKB-SubCell"/>
</dbReference>
<feature type="region of interest" description="Disordered" evidence="5">
    <location>
        <begin position="132"/>
        <end position="158"/>
    </location>
</feature>
<keyword evidence="2" id="KW-0238">DNA-binding</keyword>
<accession>A0AAD3CVC0</accession>
<dbReference type="PANTHER" id="PTHR10015:SF206">
    <property type="entry name" value="HSF-TYPE DNA-BINDING DOMAIN-CONTAINING PROTEIN"/>
    <property type="match status" value="1"/>
</dbReference>
<evidence type="ECO:0000256" key="5">
    <source>
        <dbReference type="SAM" id="MobiDB-lite"/>
    </source>
</evidence>
<feature type="compositionally biased region" description="Low complexity" evidence="5">
    <location>
        <begin position="65"/>
        <end position="75"/>
    </location>
</feature>
<dbReference type="Pfam" id="PF00447">
    <property type="entry name" value="HSF_DNA-bind"/>
    <property type="match status" value="1"/>
</dbReference>
<evidence type="ECO:0000256" key="1">
    <source>
        <dbReference type="ARBA" id="ARBA00004123"/>
    </source>
</evidence>
<dbReference type="SUPFAM" id="SSF46785">
    <property type="entry name" value="Winged helix' DNA-binding domain"/>
    <property type="match status" value="1"/>
</dbReference>
<proteinExistence type="inferred from homology"/>
<name>A0AAD3CVC0_9STRA</name>
<organism evidence="7 8">
    <name type="scientific">Chaetoceros tenuissimus</name>
    <dbReference type="NCBI Taxonomy" id="426638"/>
    <lineage>
        <taxon>Eukaryota</taxon>
        <taxon>Sar</taxon>
        <taxon>Stramenopiles</taxon>
        <taxon>Ochrophyta</taxon>
        <taxon>Bacillariophyta</taxon>
        <taxon>Coscinodiscophyceae</taxon>
        <taxon>Chaetocerotophycidae</taxon>
        <taxon>Chaetocerotales</taxon>
        <taxon>Chaetocerotaceae</taxon>
        <taxon>Chaetoceros</taxon>
    </lineage>
</organism>
<feature type="region of interest" description="Disordered" evidence="5">
    <location>
        <begin position="1"/>
        <end position="114"/>
    </location>
</feature>
<reference evidence="7 8" key="1">
    <citation type="journal article" date="2021" name="Sci. Rep.">
        <title>The genome of the diatom Chaetoceros tenuissimus carries an ancient integrated fragment of an extant virus.</title>
        <authorList>
            <person name="Hongo Y."/>
            <person name="Kimura K."/>
            <person name="Takaki Y."/>
            <person name="Yoshida Y."/>
            <person name="Baba S."/>
            <person name="Kobayashi G."/>
            <person name="Nagasaki K."/>
            <person name="Hano T."/>
            <person name="Tomaru Y."/>
        </authorList>
    </citation>
    <scope>NUCLEOTIDE SEQUENCE [LARGE SCALE GENOMIC DNA]</scope>
    <source>
        <strain evidence="7 8">NIES-3715</strain>
    </source>
</reference>
<feature type="compositionally biased region" description="Polar residues" evidence="5">
    <location>
        <begin position="13"/>
        <end position="22"/>
    </location>
</feature>
<feature type="compositionally biased region" description="Basic residues" evidence="5">
    <location>
        <begin position="1"/>
        <end position="12"/>
    </location>
</feature>
<feature type="compositionally biased region" description="Polar residues" evidence="5">
    <location>
        <begin position="31"/>
        <end position="55"/>
    </location>
</feature>
<dbReference type="SMART" id="SM00415">
    <property type="entry name" value="HSF"/>
    <property type="match status" value="1"/>
</dbReference>
<dbReference type="AlphaFoldDB" id="A0AAD3CVC0"/>
<gene>
    <name evidence="7" type="ORF">CTEN210_09299</name>
</gene>
<dbReference type="Proteomes" id="UP001054902">
    <property type="component" value="Unassembled WGS sequence"/>
</dbReference>